<dbReference type="PANTHER" id="PTHR30193">
    <property type="entry name" value="ABC TRANSPORTER PERMEASE PROTEIN"/>
    <property type="match status" value="1"/>
</dbReference>
<dbReference type="Proteomes" id="UP000609346">
    <property type="component" value="Unassembled WGS sequence"/>
</dbReference>
<dbReference type="InterPro" id="IPR051393">
    <property type="entry name" value="ABC_transporter_permease"/>
</dbReference>
<feature type="domain" description="ABC transmembrane type-1" evidence="8">
    <location>
        <begin position="72"/>
        <end position="283"/>
    </location>
</feature>
<keyword evidence="3" id="KW-1003">Cell membrane</keyword>
<keyword evidence="4 7" id="KW-0812">Transmembrane</keyword>
<feature type="transmembrane region" description="Helical" evidence="7">
    <location>
        <begin position="150"/>
        <end position="176"/>
    </location>
</feature>
<dbReference type="InterPro" id="IPR035906">
    <property type="entry name" value="MetI-like_sf"/>
</dbReference>
<evidence type="ECO:0000313" key="9">
    <source>
        <dbReference type="EMBL" id="MBD3921541.1"/>
    </source>
</evidence>
<dbReference type="RefSeq" id="WP_191205838.1">
    <property type="nucleotide sequence ID" value="NZ_JACXZA010000006.1"/>
</dbReference>
<proteinExistence type="inferred from homology"/>
<keyword evidence="2 7" id="KW-0813">Transport</keyword>
<evidence type="ECO:0000256" key="6">
    <source>
        <dbReference type="ARBA" id="ARBA00023136"/>
    </source>
</evidence>
<evidence type="ECO:0000313" key="10">
    <source>
        <dbReference type="Proteomes" id="UP000609346"/>
    </source>
</evidence>
<dbReference type="Pfam" id="PF00528">
    <property type="entry name" value="BPD_transp_1"/>
    <property type="match status" value="1"/>
</dbReference>
<feature type="transmembrane region" description="Helical" evidence="7">
    <location>
        <begin position="203"/>
        <end position="224"/>
    </location>
</feature>
<protein>
    <submittedName>
        <fullName evidence="9">Sugar ABC transporter permease</fullName>
    </submittedName>
</protein>
<accession>A0ABR8N1X8</accession>
<feature type="transmembrane region" description="Helical" evidence="7">
    <location>
        <begin position="269"/>
        <end position="287"/>
    </location>
</feature>
<reference evidence="9 10" key="1">
    <citation type="submission" date="2020-09" db="EMBL/GenBank/DDBJ databases">
        <title>Paenibacillus sp. strain PR3 16S rRNA gene Genome sequencing and assembly.</title>
        <authorList>
            <person name="Kim J."/>
        </authorList>
    </citation>
    <scope>NUCLEOTIDE SEQUENCE [LARGE SCALE GENOMIC DNA]</scope>
    <source>
        <strain evidence="9 10">PR3</strain>
    </source>
</reference>
<name>A0ABR8N1X8_9BACL</name>
<evidence type="ECO:0000256" key="1">
    <source>
        <dbReference type="ARBA" id="ARBA00004651"/>
    </source>
</evidence>
<evidence type="ECO:0000256" key="3">
    <source>
        <dbReference type="ARBA" id="ARBA00022475"/>
    </source>
</evidence>
<evidence type="ECO:0000256" key="4">
    <source>
        <dbReference type="ARBA" id="ARBA00022692"/>
    </source>
</evidence>
<comment type="similarity">
    <text evidence="7">Belongs to the binding-protein-dependent transport system permease family.</text>
</comment>
<evidence type="ECO:0000256" key="7">
    <source>
        <dbReference type="RuleBase" id="RU363032"/>
    </source>
</evidence>
<dbReference type="PANTHER" id="PTHR30193:SF41">
    <property type="entry name" value="DIACETYLCHITOBIOSE UPTAKE SYSTEM PERMEASE PROTEIN NGCF"/>
    <property type="match status" value="1"/>
</dbReference>
<dbReference type="CDD" id="cd06261">
    <property type="entry name" value="TM_PBP2"/>
    <property type="match status" value="1"/>
</dbReference>
<dbReference type="SUPFAM" id="SSF161098">
    <property type="entry name" value="MetI-like"/>
    <property type="match status" value="1"/>
</dbReference>
<gene>
    <name evidence="9" type="ORF">H8B09_22425</name>
</gene>
<keyword evidence="5 7" id="KW-1133">Transmembrane helix</keyword>
<keyword evidence="6 7" id="KW-0472">Membrane</keyword>
<dbReference type="EMBL" id="JACXZA010000006">
    <property type="protein sequence ID" value="MBD3921541.1"/>
    <property type="molecule type" value="Genomic_DNA"/>
</dbReference>
<comment type="caution">
    <text evidence="9">The sequence shown here is derived from an EMBL/GenBank/DDBJ whole genome shotgun (WGS) entry which is preliminary data.</text>
</comment>
<dbReference type="PROSITE" id="PS50928">
    <property type="entry name" value="ABC_TM1"/>
    <property type="match status" value="1"/>
</dbReference>
<sequence length="294" mass="32922">MVGSKSRKRLLELLVFAGPAVLLIFIAAELPFLMSIYYSMTKWNGISKHITFTGLRNFRELFTDDSTFFPSLWFTFKYTFFNVIATNVAAILLALGLSKALKTANVLRAVFFVPNIVSLVVIGFVWKFIFSLGTTSLYEATGWGFLEWSWLGSIKLAFSSVLMVSVWQAVGFYMMIYITGLSSIPDDINEAAELDGARGFRKFFAITLPLLMPSFTVAMFMSLANSLKVFDIIYTLTFGGPGDSTRSLSLDIYTEAFVNNRYGYATAKSIVFVLIVLIITVVQVKFFKSKEVEA</sequence>
<feature type="transmembrane region" description="Helical" evidence="7">
    <location>
        <begin position="12"/>
        <end position="38"/>
    </location>
</feature>
<dbReference type="Gene3D" id="1.10.3720.10">
    <property type="entry name" value="MetI-like"/>
    <property type="match status" value="1"/>
</dbReference>
<keyword evidence="10" id="KW-1185">Reference proteome</keyword>
<evidence type="ECO:0000259" key="8">
    <source>
        <dbReference type="PROSITE" id="PS50928"/>
    </source>
</evidence>
<evidence type="ECO:0000256" key="2">
    <source>
        <dbReference type="ARBA" id="ARBA00022448"/>
    </source>
</evidence>
<feature type="transmembrane region" description="Helical" evidence="7">
    <location>
        <begin position="78"/>
        <end position="97"/>
    </location>
</feature>
<comment type="subcellular location">
    <subcellularLocation>
        <location evidence="1 7">Cell membrane</location>
        <topology evidence="1 7">Multi-pass membrane protein</topology>
    </subcellularLocation>
</comment>
<dbReference type="InterPro" id="IPR000515">
    <property type="entry name" value="MetI-like"/>
</dbReference>
<feature type="transmembrane region" description="Helical" evidence="7">
    <location>
        <begin position="109"/>
        <end position="130"/>
    </location>
</feature>
<organism evidence="9 10">
    <name type="scientific">Paenibacillus terricola</name>
    <dbReference type="NCBI Taxonomy" id="2763503"/>
    <lineage>
        <taxon>Bacteria</taxon>
        <taxon>Bacillati</taxon>
        <taxon>Bacillota</taxon>
        <taxon>Bacilli</taxon>
        <taxon>Bacillales</taxon>
        <taxon>Paenibacillaceae</taxon>
        <taxon>Paenibacillus</taxon>
    </lineage>
</organism>
<evidence type="ECO:0000256" key="5">
    <source>
        <dbReference type="ARBA" id="ARBA00022989"/>
    </source>
</evidence>